<sequence>MIRPLSGPASGRDVPSRRLLLSTQLVFNVGFYAIVPFLALHMSRNLALAGWMVGLVLGVRTFSQQGMFFIGGSLAERYGCRTLILCGCVVRIAGYLCFAVADSAAAMLLGACLTGVGGALFSPCLEALAARIDAQSPADDRRRSIFAQFAVYGEVGAVAGPLLGSLLFDIGFAWMALASAGVFLLALLVLWRRLPPLKPAARVPGGWGWSELFANRPFLLFMLFYSSYLLSYNQMYLGLPVELERSHGGARDMAWLFALASVLVVACQMPLAALCKRWPPRLPLVAGFALLAAAFVNLALWTAVAPLPGAWRLLPAVLTVVLLTAGQMCAVPVAMALVPAYARQRLLPVHYGALASAGGLMVLLGNMLLGRLFAAIPAEPEAGVLAWSVAAVFPALSALYFAFARQGMPRAA</sequence>
<organism evidence="9 10">
    <name type="scientific">Thauera linaloolentis (strain DSM 12138 / JCM 21573 / CCUG 41526 / CIP 105981 / IAM 15112 / NBRC 102519 / 47Lol)</name>
    <dbReference type="NCBI Taxonomy" id="1123367"/>
    <lineage>
        <taxon>Bacteria</taxon>
        <taxon>Pseudomonadati</taxon>
        <taxon>Pseudomonadota</taxon>
        <taxon>Betaproteobacteria</taxon>
        <taxon>Rhodocyclales</taxon>
        <taxon>Zoogloeaceae</taxon>
        <taxon>Thauera</taxon>
    </lineage>
</organism>
<dbReference type="GO" id="GO:0022857">
    <property type="term" value="F:transmembrane transporter activity"/>
    <property type="evidence" value="ECO:0007669"/>
    <property type="project" value="InterPro"/>
</dbReference>
<dbReference type="InterPro" id="IPR020846">
    <property type="entry name" value="MFS_dom"/>
</dbReference>
<protein>
    <submittedName>
        <fullName evidence="9">Major facilitator superfamily protein</fullName>
    </submittedName>
</protein>
<evidence type="ECO:0000256" key="5">
    <source>
        <dbReference type="ARBA" id="ARBA00022989"/>
    </source>
</evidence>
<accession>N6YR56</accession>
<keyword evidence="5 7" id="KW-1133">Transmembrane helix</keyword>
<dbReference type="PANTHER" id="PTHR23517:SF2">
    <property type="entry name" value="MULTIDRUG RESISTANCE PROTEIN MDTH"/>
    <property type="match status" value="1"/>
</dbReference>
<dbReference type="PANTHER" id="PTHR23517">
    <property type="entry name" value="RESISTANCE PROTEIN MDTM, PUTATIVE-RELATED-RELATED"/>
    <property type="match status" value="1"/>
</dbReference>
<dbReference type="InterPro" id="IPR036259">
    <property type="entry name" value="MFS_trans_sf"/>
</dbReference>
<feature type="transmembrane region" description="Helical" evidence="7">
    <location>
        <begin position="316"/>
        <end position="342"/>
    </location>
</feature>
<name>N6YR56_THAL4</name>
<dbReference type="Gene3D" id="1.20.1250.20">
    <property type="entry name" value="MFS general substrate transporter like domains"/>
    <property type="match status" value="2"/>
</dbReference>
<dbReference type="STRING" id="1123367.GCA_000621305_03543"/>
<comment type="caution">
    <text evidence="9">The sequence shown here is derived from an EMBL/GenBank/DDBJ whole genome shotgun (WGS) entry which is preliminary data.</text>
</comment>
<feature type="transmembrane region" description="Helical" evidence="7">
    <location>
        <begin position="212"/>
        <end position="233"/>
    </location>
</feature>
<evidence type="ECO:0000256" key="6">
    <source>
        <dbReference type="ARBA" id="ARBA00023136"/>
    </source>
</evidence>
<evidence type="ECO:0000256" key="1">
    <source>
        <dbReference type="ARBA" id="ARBA00004651"/>
    </source>
</evidence>
<dbReference type="PROSITE" id="PS50850">
    <property type="entry name" value="MFS"/>
    <property type="match status" value="1"/>
</dbReference>
<feature type="transmembrane region" description="Helical" evidence="7">
    <location>
        <begin position="20"/>
        <end position="40"/>
    </location>
</feature>
<comment type="subcellular location">
    <subcellularLocation>
        <location evidence="1">Cell membrane</location>
        <topology evidence="1">Multi-pass membrane protein</topology>
    </subcellularLocation>
</comment>
<evidence type="ECO:0000256" key="2">
    <source>
        <dbReference type="ARBA" id="ARBA00022448"/>
    </source>
</evidence>
<feature type="transmembrane region" description="Helical" evidence="7">
    <location>
        <begin position="149"/>
        <end position="168"/>
    </location>
</feature>
<dbReference type="InterPro" id="IPR011701">
    <property type="entry name" value="MFS"/>
</dbReference>
<evidence type="ECO:0000256" key="7">
    <source>
        <dbReference type="SAM" id="Phobius"/>
    </source>
</evidence>
<gene>
    <name evidence="9" type="ORF">C666_16755</name>
</gene>
<dbReference type="AlphaFoldDB" id="N6YR56"/>
<reference evidence="9 10" key="1">
    <citation type="submission" date="2012-09" db="EMBL/GenBank/DDBJ databases">
        <title>Draft Genome Sequences of 6 Strains from Genus Thauera.</title>
        <authorList>
            <person name="Liu B."/>
            <person name="Shapleigh J.P."/>
            <person name="Frostegard A.H."/>
        </authorList>
    </citation>
    <scope>NUCLEOTIDE SEQUENCE [LARGE SCALE GENOMIC DNA]</scope>
    <source>
        <strain evidence="10">47Lol / DSM 12138</strain>
    </source>
</reference>
<dbReference type="eggNOG" id="COG2223">
    <property type="taxonomic scope" value="Bacteria"/>
</dbReference>
<dbReference type="GO" id="GO:0005886">
    <property type="term" value="C:plasma membrane"/>
    <property type="evidence" value="ECO:0007669"/>
    <property type="project" value="UniProtKB-SubCell"/>
</dbReference>
<feature type="transmembrane region" description="Helical" evidence="7">
    <location>
        <begin position="384"/>
        <end position="403"/>
    </location>
</feature>
<feature type="domain" description="Major facilitator superfamily (MFS) profile" evidence="8">
    <location>
        <begin position="1"/>
        <end position="409"/>
    </location>
</feature>
<keyword evidence="6 7" id="KW-0472">Membrane</keyword>
<dbReference type="OrthoDB" id="56516at2"/>
<evidence type="ECO:0000256" key="4">
    <source>
        <dbReference type="ARBA" id="ARBA00022692"/>
    </source>
</evidence>
<dbReference type="Pfam" id="PF07690">
    <property type="entry name" value="MFS_1"/>
    <property type="match status" value="1"/>
</dbReference>
<feature type="transmembrane region" description="Helical" evidence="7">
    <location>
        <begin position="46"/>
        <end position="62"/>
    </location>
</feature>
<keyword evidence="4 7" id="KW-0812">Transmembrane</keyword>
<keyword evidence="2" id="KW-0813">Transport</keyword>
<dbReference type="InterPro" id="IPR050171">
    <property type="entry name" value="MFS_Transporters"/>
</dbReference>
<feature type="transmembrane region" description="Helical" evidence="7">
    <location>
        <begin position="107"/>
        <end position="128"/>
    </location>
</feature>
<dbReference type="SUPFAM" id="SSF103473">
    <property type="entry name" value="MFS general substrate transporter"/>
    <property type="match status" value="1"/>
</dbReference>
<proteinExistence type="predicted"/>
<feature type="transmembrane region" description="Helical" evidence="7">
    <location>
        <begin position="354"/>
        <end position="378"/>
    </location>
</feature>
<dbReference type="EMBL" id="AMXE01000095">
    <property type="protein sequence ID" value="ENO84718.1"/>
    <property type="molecule type" value="Genomic_DNA"/>
</dbReference>
<evidence type="ECO:0000256" key="3">
    <source>
        <dbReference type="ARBA" id="ARBA00022475"/>
    </source>
</evidence>
<feature type="transmembrane region" description="Helical" evidence="7">
    <location>
        <begin position="174"/>
        <end position="191"/>
    </location>
</feature>
<dbReference type="Proteomes" id="UP000013232">
    <property type="component" value="Unassembled WGS sequence"/>
</dbReference>
<evidence type="ECO:0000313" key="10">
    <source>
        <dbReference type="Proteomes" id="UP000013232"/>
    </source>
</evidence>
<evidence type="ECO:0000313" key="9">
    <source>
        <dbReference type="EMBL" id="ENO84718.1"/>
    </source>
</evidence>
<feature type="transmembrane region" description="Helical" evidence="7">
    <location>
        <begin position="253"/>
        <end position="275"/>
    </location>
</feature>
<dbReference type="RefSeq" id="WP_004344183.1">
    <property type="nucleotide sequence ID" value="NZ_AMXE01000095.1"/>
</dbReference>
<evidence type="ECO:0000259" key="8">
    <source>
        <dbReference type="PROSITE" id="PS50850"/>
    </source>
</evidence>
<feature type="transmembrane region" description="Helical" evidence="7">
    <location>
        <begin position="282"/>
        <end position="304"/>
    </location>
</feature>
<keyword evidence="10" id="KW-1185">Reference proteome</keyword>
<keyword evidence="3" id="KW-1003">Cell membrane</keyword>